<comment type="caution">
    <text evidence="1">The sequence shown here is derived from an EMBL/GenBank/DDBJ whole genome shotgun (WGS) entry which is preliminary data.</text>
</comment>
<dbReference type="Proteomes" id="UP000023152">
    <property type="component" value="Unassembled WGS sequence"/>
</dbReference>
<dbReference type="SUPFAM" id="SSF50965">
    <property type="entry name" value="Galactose oxidase, central domain"/>
    <property type="match status" value="1"/>
</dbReference>
<accession>X6MNQ6</accession>
<evidence type="ECO:0000313" key="2">
    <source>
        <dbReference type="Proteomes" id="UP000023152"/>
    </source>
</evidence>
<name>X6MNQ6_RETFI</name>
<organism evidence="1 2">
    <name type="scientific">Reticulomyxa filosa</name>
    <dbReference type="NCBI Taxonomy" id="46433"/>
    <lineage>
        <taxon>Eukaryota</taxon>
        <taxon>Sar</taxon>
        <taxon>Rhizaria</taxon>
        <taxon>Retaria</taxon>
        <taxon>Foraminifera</taxon>
        <taxon>Monothalamids</taxon>
        <taxon>Reticulomyxidae</taxon>
        <taxon>Reticulomyxa</taxon>
    </lineage>
</organism>
<dbReference type="AlphaFoldDB" id="X6MNQ6"/>
<dbReference type="EMBL" id="ASPP01018943">
    <property type="protein sequence ID" value="ETO15633.1"/>
    <property type="molecule type" value="Genomic_DNA"/>
</dbReference>
<dbReference type="InterPro" id="IPR011043">
    <property type="entry name" value="Gal_Oxase/kelch_b-propeller"/>
</dbReference>
<gene>
    <name evidence="1" type="ORF">RFI_21730</name>
</gene>
<evidence type="ECO:0000313" key="1">
    <source>
        <dbReference type="EMBL" id="ETO15633.1"/>
    </source>
</evidence>
<protein>
    <recommendedName>
        <fullName evidence="3">Kelch motif family protein</fullName>
    </recommendedName>
</protein>
<reference evidence="1 2" key="1">
    <citation type="journal article" date="2013" name="Curr. Biol.">
        <title>The Genome of the Foraminiferan Reticulomyxa filosa.</title>
        <authorList>
            <person name="Glockner G."/>
            <person name="Hulsmann N."/>
            <person name="Schleicher M."/>
            <person name="Noegel A.A."/>
            <person name="Eichinger L."/>
            <person name="Gallinger C."/>
            <person name="Pawlowski J."/>
            <person name="Sierra R."/>
            <person name="Euteneuer U."/>
            <person name="Pillet L."/>
            <person name="Moustafa A."/>
            <person name="Platzer M."/>
            <person name="Groth M."/>
            <person name="Szafranski K."/>
            <person name="Schliwa M."/>
        </authorList>
    </citation>
    <scope>NUCLEOTIDE SEQUENCE [LARGE SCALE GENOMIC DNA]</scope>
</reference>
<dbReference type="InterPro" id="IPR015915">
    <property type="entry name" value="Kelch-typ_b-propeller"/>
</dbReference>
<keyword evidence="2" id="KW-1185">Reference proteome</keyword>
<proteinExistence type="predicted"/>
<evidence type="ECO:0008006" key="3">
    <source>
        <dbReference type="Google" id="ProtNLM"/>
    </source>
</evidence>
<sequence length="404" mass="47057">MKKQAKQNQHRMISTSFQTLKDLPTPLSYPQYVIHKHEILICGSRNQRKCYSYHTIKNQYKFICKYPSNVTLNKHCVVKLVDNNNKESNQITLLSFGGRYKHTLVMKYASVWSNDDNSNNEDEMNKSNKLKKSNNYNEWVPFTDNHNNPIIIGRDNDNYHEVRAVIGGSNNHLLFITYYPYNISVFDLNIFQFIKHDELPTMNSILCHCLVSKSENGQGQEMMKTNEKNKQNDQMLLFCSETGLSIEYDEYNNTFQFHQLPVIEIKSLHSYACVCINDIILFFGGYVTSFLGSNTGYNLVSKSVRKYSIQENKWTIFKTILPSPLSDCAAILNEDSTHIHIIGGYNDKNKTVSAHIKTKVRVWDGSLLPKKEIKLITEYWIRTLKIKLGWIDDFNQIIFQYSKF</sequence>
<dbReference type="Gene3D" id="2.120.10.80">
    <property type="entry name" value="Kelch-type beta propeller"/>
    <property type="match status" value="1"/>
</dbReference>